<evidence type="ECO:0000313" key="3">
    <source>
        <dbReference type="Proteomes" id="UP001628668"/>
    </source>
</evidence>
<dbReference type="RefSeq" id="WP_411160304.1">
    <property type="nucleotide sequence ID" value="NZ_JBJOSA010000020.1"/>
</dbReference>
<proteinExistence type="predicted"/>
<reference evidence="2 3" key="1">
    <citation type="submission" date="2024-12" db="EMBL/GenBank/DDBJ databases">
        <authorList>
            <person name="Li X."/>
            <person name="Zhang D."/>
        </authorList>
    </citation>
    <scope>NUCLEOTIDE SEQUENCE [LARGE SCALE GENOMIC DNA]</scope>
    <source>
        <strain evidence="2 3">JCM19602</strain>
    </source>
</reference>
<sequence length="29" mass="3104">MIAVGEVLQIMIGFGTMIVAIIAVTQKKK</sequence>
<feature type="transmembrane region" description="Helical" evidence="1">
    <location>
        <begin position="6"/>
        <end position="25"/>
    </location>
</feature>
<protein>
    <submittedName>
        <fullName evidence="2">Holin-like toxin</fullName>
    </submittedName>
</protein>
<evidence type="ECO:0000256" key="1">
    <source>
        <dbReference type="SAM" id="Phobius"/>
    </source>
</evidence>
<gene>
    <name evidence="2" type="ORF">ACKA06_17625</name>
</gene>
<keyword evidence="1" id="KW-1133">Transmembrane helix</keyword>
<evidence type="ECO:0000313" key="2">
    <source>
        <dbReference type="EMBL" id="MFL8938611.1"/>
    </source>
</evidence>
<dbReference type="EMBL" id="JBJOSA010000020">
    <property type="protein sequence ID" value="MFL8938611.1"/>
    <property type="molecule type" value="Genomic_DNA"/>
</dbReference>
<keyword evidence="1" id="KW-0472">Membrane</keyword>
<dbReference type="Pfam" id="PF16935">
    <property type="entry name" value="Hol_Tox"/>
    <property type="match status" value="1"/>
</dbReference>
<comment type="caution">
    <text evidence="2">The sequence shown here is derived from an EMBL/GenBank/DDBJ whole genome shotgun (WGS) entry which is preliminary data.</text>
</comment>
<dbReference type="Proteomes" id="UP001628668">
    <property type="component" value="Unassembled WGS sequence"/>
</dbReference>
<keyword evidence="1" id="KW-0812">Transmembrane</keyword>
<organism evidence="2 3">
    <name type="scientific">Rossellomorea oryzaecorticis</name>
    <dbReference type="NCBI Taxonomy" id="1396505"/>
    <lineage>
        <taxon>Bacteria</taxon>
        <taxon>Bacillati</taxon>
        <taxon>Bacillota</taxon>
        <taxon>Bacilli</taxon>
        <taxon>Bacillales</taxon>
        <taxon>Bacillaceae</taxon>
        <taxon>Rossellomorea</taxon>
    </lineage>
</organism>
<name>A0ABW8VTB5_9BACI</name>
<accession>A0ABW8VTB5</accession>
<keyword evidence="3" id="KW-1185">Reference proteome</keyword>
<dbReference type="InterPro" id="IPR031616">
    <property type="entry name" value="BsrE-like"/>
</dbReference>